<feature type="signal peptide" evidence="1">
    <location>
        <begin position="1"/>
        <end position="24"/>
    </location>
</feature>
<proteinExistence type="predicted"/>
<dbReference type="EMBL" id="JAVKPH010000011">
    <property type="protein sequence ID" value="MDR5653206.1"/>
    <property type="molecule type" value="Genomic_DNA"/>
</dbReference>
<protein>
    <recommendedName>
        <fullName evidence="4">Curlin associated repeat-containing protein</fullName>
    </recommendedName>
</protein>
<feature type="chain" id="PRO_5046510351" description="Curlin associated repeat-containing protein" evidence="1">
    <location>
        <begin position="25"/>
        <end position="166"/>
    </location>
</feature>
<organism evidence="2 3">
    <name type="scientific">Ruixingdingia sedimenti</name>
    <dbReference type="NCBI Taxonomy" id="3073604"/>
    <lineage>
        <taxon>Bacteria</taxon>
        <taxon>Pseudomonadati</taxon>
        <taxon>Pseudomonadota</taxon>
        <taxon>Alphaproteobacteria</taxon>
        <taxon>Rhodobacterales</taxon>
        <taxon>Paracoccaceae</taxon>
        <taxon>Ruixingdingia</taxon>
    </lineage>
</organism>
<evidence type="ECO:0008006" key="4">
    <source>
        <dbReference type="Google" id="ProtNLM"/>
    </source>
</evidence>
<sequence length="166" mass="16647">MSLRVWGRGLAAAAAAMLAGAVGAAPLPLPGNDILLTAIAGADNLLFITQDNAAAAVPGAAPNGMQIRIDGDRNGGAADWRDRLMGQAGLAAGELVQRGFGNRLDLTVTGSDNLFAMSQTGTANRIAGIVTGHFNQAAVTQTGAGNSLSFSQTGTGNMIVVSQGGW</sequence>
<accession>A0ABU1F8K5</accession>
<keyword evidence="3" id="KW-1185">Reference proteome</keyword>
<reference evidence="2 3" key="1">
    <citation type="submission" date="2023-09" db="EMBL/GenBank/DDBJ databases">
        <title>Xinfangfangia sedmenti sp. nov., isolated the sedment.</title>
        <authorList>
            <person name="Xu L."/>
        </authorList>
    </citation>
    <scope>NUCLEOTIDE SEQUENCE [LARGE SCALE GENOMIC DNA]</scope>
    <source>
        <strain evidence="2 3">LG-4</strain>
    </source>
</reference>
<evidence type="ECO:0000256" key="1">
    <source>
        <dbReference type="SAM" id="SignalP"/>
    </source>
</evidence>
<name>A0ABU1F8K5_9RHOB</name>
<dbReference type="Proteomes" id="UP001247754">
    <property type="component" value="Unassembled WGS sequence"/>
</dbReference>
<evidence type="ECO:0000313" key="3">
    <source>
        <dbReference type="Proteomes" id="UP001247754"/>
    </source>
</evidence>
<evidence type="ECO:0000313" key="2">
    <source>
        <dbReference type="EMBL" id="MDR5653206.1"/>
    </source>
</evidence>
<dbReference type="RefSeq" id="WP_310457448.1">
    <property type="nucleotide sequence ID" value="NZ_JAVKPH010000011.1"/>
</dbReference>
<keyword evidence="1" id="KW-0732">Signal</keyword>
<comment type="caution">
    <text evidence="2">The sequence shown here is derived from an EMBL/GenBank/DDBJ whole genome shotgun (WGS) entry which is preliminary data.</text>
</comment>
<gene>
    <name evidence="2" type="ORF">RGD00_11350</name>
</gene>